<feature type="compositionally biased region" description="Polar residues" evidence="1">
    <location>
        <begin position="67"/>
        <end position="77"/>
    </location>
</feature>
<dbReference type="Proteomes" id="UP000268014">
    <property type="component" value="Unassembled WGS sequence"/>
</dbReference>
<reference evidence="2 3" key="2">
    <citation type="submission" date="2018-11" db="EMBL/GenBank/DDBJ databases">
        <authorList>
            <consortium name="Pathogen Informatics"/>
        </authorList>
    </citation>
    <scope>NUCLEOTIDE SEQUENCE [LARGE SCALE GENOMIC DNA]</scope>
    <source>
        <strain evidence="2 3">MHpl1</strain>
    </source>
</reference>
<dbReference type="AlphaFoldDB" id="A0A0N4W1V9"/>
<keyword evidence="3" id="KW-1185">Reference proteome</keyword>
<evidence type="ECO:0000313" key="3">
    <source>
        <dbReference type="Proteomes" id="UP000268014"/>
    </source>
</evidence>
<feature type="region of interest" description="Disordered" evidence="1">
    <location>
        <begin position="39"/>
        <end position="88"/>
    </location>
</feature>
<protein>
    <submittedName>
        <fullName evidence="4">ORF2</fullName>
    </submittedName>
</protein>
<sequence length="134" mass="14857">MVSPGTIAIPLLRFPGKLYREDHTFFKVIVGNINAKINSRRTAKESATVDSDDEQTEDGDDVAYALSSASGTESDTNISDDGDSMDSWSSEIEEHDRFTFDEDYGVHDDVCSCGDPIDFFKLLGKSCRSWGHLH</sequence>
<evidence type="ECO:0000313" key="2">
    <source>
        <dbReference type="EMBL" id="VDO21392.1"/>
    </source>
</evidence>
<dbReference type="WBParaSite" id="HPLM_0000366101-mRNA-1">
    <property type="protein sequence ID" value="HPLM_0000366101-mRNA-1"/>
    <property type="gene ID" value="HPLM_0000366101"/>
</dbReference>
<evidence type="ECO:0000256" key="1">
    <source>
        <dbReference type="SAM" id="MobiDB-lite"/>
    </source>
</evidence>
<proteinExistence type="predicted"/>
<feature type="compositionally biased region" description="Acidic residues" evidence="1">
    <location>
        <begin position="50"/>
        <end position="61"/>
    </location>
</feature>
<evidence type="ECO:0000313" key="4">
    <source>
        <dbReference type="WBParaSite" id="HPLM_0000366101-mRNA-1"/>
    </source>
</evidence>
<gene>
    <name evidence="2" type="ORF">HPLM_LOCUS3653</name>
</gene>
<dbReference type="EMBL" id="UZAF01016137">
    <property type="protein sequence ID" value="VDO21392.1"/>
    <property type="molecule type" value="Genomic_DNA"/>
</dbReference>
<accession>A0A0N4W1V9</accession>
<organism evidence="4">
    <name type="scientific">Haemonchus placei</name>
    <name type="common">Barber's pole worm</name>
    <dbReference type="NCBI Taxonomy" id="6290"/>
    <lineage>
        <taxon>Eukaryota</taxon>
        <taxon>Metazoa</taxon>
        <taxon>Ecdysozoa</taxon>
        <taxon>Nematoda</taxon>
        <taxon>Chromadorea</taxon>
        <taxon>Rhabditida</taxon>
        <taxon>Rhabditina</taxon>
        <taxon>Rhabditomorpha</taxon>
        <taxon>Strongyloidea</taxon>
        <taxon>Trichostrongylidae</taxon>
        <taxon>Haemonchus</taxon>
    </lineage>
</organism>
<reference evidence="4" key="1">
    <citation type="submission" date="2017-02" db="UniProtKB">
        <authorList>
            <consortium name="WormBaseParasite"/>
        </authorList>
    </citation>
    <scope>IDENTIFICATION</scope>
</reference>
<name>A0A0N4W1V9_HAEPC</name>